<comment type="function">
    <text evidence="9">Promotes plant cell differentiation, organogenesis and somatic embryogenesis as well as cell proliferation.</text>
</comment>
<comment type="caution">
    <text evidence="11">The sequence shown here is derived from an EMBL/GenBank/DDBJ whole genome shotgun (WGS) entry which is preliminary data.</text>
</comment>
<protein>
    <recommendedName>
        <fullName evidence="9">Phytosulfokine</fullName>
    </recommendedName>
    <component>
        <recommendedName>
            <fullName evidence="9">Phytosulfokine-alpha</fullName>
            <shortName evidence="9">PSK-alpha</shortName>
            <shortName evidence="9">Phytosulfokine-a</shortName>
        </recommendedName>
    </component>
    <component>
        <recommendedName>
            <fullName evidence="9">Phytosulfokine-beta</fullName>
            <shortName evidence="9">PSK-beta</shortName>
            <shortName evidence="9">Phytosulfokine-b</shortName>
        </recommendedName>
    </component>
</protein>
<keyword evidence="8 9" id="KW-0339">Growth factor</keyword>
<evidence type="ECO:0000313" key="12">
    <source>
        <dbReference type="Proteomes" id="UP001367508"/>
    </source>
</evidence>
<dbReference type="EMBL" id="JAYMYQ010000002">
    <property type="protein sequence ID" value="KAK7351240.1"/>
    <property type="molecule type" value="Genomic_DNA"/>
</dbReference>
<comment type="similarity">
    <text evidence="2 9">Belongs to the phytosulfokine family.</text>
</comment>
<keyword evidence="6 9" id="KW-0732">Signal</keyword>
<name>A0AAN9MAI3_CANGL</name>
<evidence type="ECO:0000256" key="8">
    <source>
        <dbReference type="ARBA" id="ARBA00023030"/>
    </source>
</evidence>
<dbReference type="PANTHER" id="PTHR33285:SF55">
    <property type="entry name" value="PHYTOSULFOKINES 3"/>
    <property type="match status" value="1"/>
</dbReference>
<evidence type="ECO:0000313" key="11">
    <source>
        <dbReference type="EMBL" id="KAK7351240.1"/>
    </source>
</evidence>
<dbReference type="GO" id="GO:0005576">
    <property type="term" value="C:extracellular region"/>
    <property type="evidence" value="ECO:0007669"/>
    <property type="project" value="UniProtKB-SubCell"/>
</dbReference>
<evidence type="ECO:0000256" key="5">
    <source>
        <dbReference type="ARBA" id="ARBA00022641"/>
    </source>
</evidence>
<accession>A0AAN9MAI3</accession>
<reference evidence="11 12" key="1">
    <citation type="submission" date="2024-01" db="EMBL/GenBank/DDBJ databases">
        <title>The genomes of 5 underutilized Papilionoideae crops provide insights into root nodulation and disease resistanc.</title>
        <authorList>
            <person name="Jiang F."/>
        </authorList>
    </citation>
    <scope>NUCLEOTIDE SEQUENCE [LARGE SCALE GENOMIC DNA]</scope>
    <source>
        <strain evidence="11">LVBAO_FW01</strain>
        <tissue evidence="11">Leaves</tissue>
    </source>
</reference>
<dbReference type="PANTHER" id="PTHR33285">
    <property type="entry name" value="PHYTOSULFOKINES 3"/>
    <property type="match status" value="1"/>
</dbReference>
<keyword evidence="10" id="KW-0812">Transmembrane</keyword>
<dbReference type="InterPro" id="IPR009438">
    <property type="entry name" value="Phytosulfokine"/>
</dbReference>
<evidence type="ECO:0000256" key="9">
    <source>
        <dbReference type="RuleBase" id="RU368031"/>
    </source>
</evidence>
<keyword evidence="10" id="KW-0472">Membrane</keyword>
<evidence type="ECO:0000256" key="2">
    <source>
        <dbReference type="ARBA" id="ARBA00010781"/>
    </source>
</evidence>
<keyword evidence="3 9" id="KW-0217">Developmental protein</keyword>
<keyword evidence="5 9" id="KW-0765">Sulfation</keyword>
<gene>
    <name evidence="11" type="ORF">VNO77_10538</name>
</gene>
<feature type="transmembrane region" description="Helical" evidence="10">
    <location>
        <begin position="46"/>
        <end position="63"/>
    </location>
</feature>
<keyword evidence="7 9" id="KW-0221">Differentiation</keyword>
<dbReference type="Pfam" id="PF06404">
    <property type="entry name" value="PSK"/>
    <property type="match status" value="1"/>
</dbReference>
<evidence type="ECO:0000256" key="10">
    <source>
        <dbReference type="SAM" id="Phobius"/>
    </source>
</evidence>
<keyword evidence="4 9" id="KW-0964">Secreted</keyword>
<organism evidence="11 12">
    <name type="scientific">Canavalia gladiata</name>
    <name type="common">Sword bean</name>
    <name type="synonym">Dolichos gladiatus</name>
    <dbReference type="NCBI Taxonomy" id="3824"/>
    <lineage>
        <taxon>Eukaryota</taxon>
        <taxon>Viridiplantae</taxon>
        <taxon>Streptophyta</taxon>
        <taxon>Embryophyta</taxon>
        <taxon>Tracheophyta</taxon>
        <taxon>Spermatophyta</taxon>
        <taxon>Magnoliopsida</taxon>
        <taxon>eudicotyledons</taxon>
        <taxon>Gunneridae</taxon>
        <taxon>Pentapetalae</taxon>
        <taxon>rosids</taxon>
        <taxon>fabids</taxon>
        <taxon>Fabales</taxon>
        <taxon>Fabaceae</taxon>
        <taxon>Papilionoideae</taxon>
        <taxon>50 kb inversion clade</taxon>
        <taxon>NPAAA clade</taxon>
        <taxon>indigoferoid/millettioid clade</taxon>
        <taxon>Phaseoleae</taxon>
        <taxon>Canavalia</taxon>
    </lineage>
</organism>
<comment type="PTM">
    <text evidence="9">PSK-alpha is produced by endopeptidase digestion. PSK-beta is produced from PSK-alpha by exopeptidase digestion.</text>
</comment>
<evidence type="ECO:0000256" key="3">
    <source>
        <dbReference type="ARBA" id="ARBA00022473"/>
    </source>
</evidence>
<dbReference type="GO" id="GO:0030154">
    <property type="term" value="P:cell differentiation"/>
    <property type="evidence" value="ECO:0007669"/>
    <property type="project" value="UniProtKB-UniRule"/>
</dbReference>
<evidence type="ECO:0000256" key="7">
    <source>
        <dbReference type="ARBA" id="ARBA00022782"/>
    </source>
</evidence>
<evidence type="ECO:0000256" key="6">
    <source>
        <dbReference type="ARBA" id="ARBA00022729"/>
    </source>
</evidence>
<keyword evidence="10" id="KW-1133">Transmembrane helix</keyword>
<dbReference type="GO" id="GO:0008083">
    <property type="term" value="F:growth factor activity"/>
    <property type="evidence" value="ECO:0007669"/>
    <property type="project" value="UniProtKB-UniRule"/>
</dbReference>
<dbReference type="AlphaFoldDB" id="A0AAN9MAI3"/>
<sequence>MTHQSPCIFQELLTILIEQNVDEKELSFLQEIKTDPKNSGESMSKLTTIFTLFLLLCFGLIYASRPNIQLDTTISTQGGVNNARLDDENCEGVNGRDECLMKKTLEAHVDYIYTQKPPPKSHP</sequence>
<comment type="subcellular location">
    <subcellularLocation>
        <location evidence="1 9">Secreted</location>
    </subcellularLocation>
</comment>
<keyword evidence="12" id="KW-1185">Reference proteome</keyword>
<dbReference type="GO" id="GO:0008283">
    <property type="term" value="P:cell population proliferation"/>
    <property type="evidence" value="ECO:0007669"/>
    <property type="project" value="UniProtKB-UniRule"/>
</dbReference>
<dbReference type="Proteomes" id="UP001367508">
    <property type="component" value="Unassembled WGS sequence"/>
</dbReference>
<evidence type="ECO:0000256" key="4">
    <source>
        <dbReference type="ARBA" id="ARBA00022525"/>
    </source>
</evidence>
<comment type="PTM">
    <text evidence="9">Sulfation is important for activity and for the binding to a putative membrane receptor.</text>
</comment>
<evidence type="ECO:0000256" key="1">
    <source>
        <dbReference type="ARBA" id="ARBA00004613"/>
    </source>
</evidence>
<proteinExistence type="inferred from homology"/>